<reference evidence="3" key="1">
    <citation type="submission" date="2020-07" db="EMBL/GenBank/DDBJ databases">
        <title>Multicomponent nature underlies the extraordinary mechanical properties of spider dragline silk.</title>
        <authorList>
            <person name="Kono N."/>
            <person name="Nakamura H."/>
            <person name="Mori M."/>
            <person name="Yoshida Y."/>
            <person name="Ohtoshi R."/>
            <person name="Malay A.D."/>
            <person name="Moran D.A.P."/>
            <person name="Tomita M."/>
            <person name="Numata K."/>
            <person name="Arakawa K."/>
        </authorList>
    </citation>
    <scope>NUCLEOTIDE SEQUENCE</scope>
</reference>
<gene>
    <name evidence="3" type="primary">AVEN_153565_1</name>
    <name evidence="3" type="ORF">TNCT_420101</name>
</gene>
<protein>
    <submittedName>
        <fullName evidence="3">DUF1758 domain-containing protein</fullName>
    </submittedName>
</protein>
<dbReference type="PANTHER" id="PTHR47331:SF1">
    <property type="entry name" value="GAG-LIKE PROTEIN"/>
    <property type="match status" value="1"/>
</dbReference>
<evidence type="ECO:0000259" key="2">
    <source>
        <dbReference type="Pfam" id="PF18701"/>
    </source>
</evidence>
<feature type="compositionally biased region" description="Polar residues" evidence="1">
    <location>
        <begin position="324"/>
        <end position="341"/>
    </location>
</feature>
<comment type="caution">
    <text evidence="3">The sequence shown here is derived from an EMBL/GenBank/DDBJ whole genome shotgun (WGS) entry which is preliminary data.</text>
</comment>
<proteinExistence type="predicted"/>
<dbReference type="AlphaFoldDB" id="A0A8X6LN09"/>
<organism evidence="3 4">
    <name type="scientific">Trichonephila clavata</name>
    <name type="common">Joro spider</name>
    <name type="synonym">Nephila clavata</name>
    <dbReference type="NCBI Taxonomy" id="2740835"/>
    <lineage>
        <taxon>Eukaryota</taxon>
        <taxon>Metazoa</taxon>
        <taxon>Ecdysozoa</taxon>
        <taxon>Arthropoda</taxon>
        <taxon>Chelicerata</taxon>
        <taxon>Arachnida</taxon>
        <taxon>Araneae</taxon>
        <taxon>Araneomorphae</taxon>
        <taxon>Entelegynae</taxon>
        <taxon>Araneoidea</taxon>
        <taxon>Nephilidae</taxon>
        <taxon>Trichonephila</taxon>
    </lineage>
</organism>
<dbReference type="EMBL" id="BMAO01017451">
    <property type="protein sequence ID" value="GFR15775.1"/>
    <property type="molecule type" value="Genomic_DNA"/>
</dbReference>
<dbReference type="InterPro" id="IPR040676">
    <property type="entry name" value="DUF5641"/>
</dbReference>
<keyword evidence="4" id="KW-1185">Reference proteome</keyword>
<feature type="compositionally biased region" description="Polar residues" evidence="1">
    <location>
        <begin position="302"/>
        <end position="312"/>
    </location>
</feature>
<feature type="compositionally biased region" description="Polar residues" evidence="1">
    <location>
        <begin position="352"/>
        <end position="371"/>
    </location>
</feature>
<dbReference type="Proteomes" id="UP000887116">
    <property type="component" value="Unassembled WGS sequence"/>
</dbReference>
<feature type="region of interest" description="Disordered" evidence="1">
    <location>
        <begin position="268"/>
        <end position="376"/>
    </location>
</feature>
<evidence type="ECO:0000256" key="1">
    <source>
        <dbReference type="SAM" id="MobiDB-lite"/>
    </source>
</evidence>
<dbReference type="PANTHER" id="PTHR47331">
    <property type="entry name" value="PHD-TYPE DOMAIN-CONTAINING PROTEIN"/>
    <property type="match status" value="1"/>
</dbReference>
<feature type="domain" description="DUF5641" evidence="2">
    <location>
        <begin position="214"/>
        <end position="258"/>
    </location>
</feature>
<dbReference type="Pfam" id="PF18701">
    <property type="entry name" value="DUF5641"/>
    <property type="match status" value="1"/>
</dbReference>
<evidence type="ECO:0000313" key="4">
    <source>
        <dbReference type="Proteomes" id="UP000887116"/>
    </source>
</evidence>
<name>A0A8X6LN09_TRICU</name>
<accession>A0A8X6LN09</accession>
<sequence>MEVNDQKNICLGISRINDSRVLQKLATLNVFISDSSANNKLCLFEKHSDEIHILLGSDIVGKLFTGEVKQLSEGLTAVNTHLGWTVMGKLSNESKFKSENSLLVHSLLTNREKISDLWELDSLDIKDPSEKRSKLELQDLALKHFENTILRDDEGRFIVSIPWIEGSGKLEDHYSLAKGRLEKTVKTLKFTGRLFDYEQVFVDWALWWGGFWDHTRRINWNLGKILKLYPGKDEKVRVAQVKTRLGSCLHPVQKLYLLEVMEKNKSSVHPTNSPLFSDANEGSHLPINIDPELSKHQGAATPLTQPCSSVSNGGARLEPRAETSSHQQAETSSVQPCSSVSNGGGGLKLRTETSGHQQAETSSMQPCSSVSDGEAGVEPRVETLELPDDLTSDVGLQQPTPRRSRYGRLLKLRKGLVDSC</sequence>
<evidence type="ECO:0000313" key="3">
    <source>
        <dbReference type="EMBL" id="GFR15775.1"/>
    </source>
</evidence>